<dbReference type="GO" id="GO:0031267">
    <property type="term" value="F:small GTPase binding"/>
    <property type="evidence" value="ECO:0007669"/>
    <property type="project" value="InterPro"/>
</dbReference>
<dbReference type="GO" id="GO:0008360">
    <property type="term" value="P:regulation of cell shape"/>
    <property type="evidence" value="ECO:0007669"/>
    <property type="project" value="UniProtKB-KW"/>
</dbReference>
<dbReference type="PROSITE" id="PS50108">
    <property type="entry name" value="CRIB"/>
    <property type="match status" value="1"/>
</dbReference>
<gene>
    <name evidence="12" type="ORF">OJAV_G00024680</name>
</gene>
<dbReference type="AlphaFoldDB" id="A0A437DI68"/>
<evidence type="ECO:0000256" key="8">
    <source>
        <dbReference type="ARBA" id="ARBA00023139"/>
    </source>
</evidence>
<dbReference type="InterPro" id="IPR039056">
    <property type="entry name" value="SPEC"/>
</dbReference>
<keyword evidence="4" id="KW-1003">Cell membrane</keyword>
<keyword evidence="8" id="KW-0564">Palmitate</keyword>
<evidence type="ECO:0000313" key="12">
    <source>
        <dbReference type="EMBL" id="RVE74723.1"/>
    </source>
</evidence>
<keyword evidence="9" id="KW-0206">Cytoskeleton</keyword>
<evidence type="ECO:0000256" key="9">
    <source>
        <dbReference type="ARBA" id="ARBA00023212"/>
    </source>
</evidence>
<feature type="domain" description="CRIB" evidence="11">
    <location>
        <begin position="98"/>
        <end position="111"/>
    </location>
</feature>
<dbReference type="Proteomes" id="UP000283210">
    <property type="component" value="Chromosome 3"/>
</dbReference>
<dbReference type="GO" id="GO:0005886">
    <property type="term" value="C:plasma membrane"/>
    <property type="evidence" value="ECO:0007669"/>
    <property type="project" value="UniProtKB-SubCell"/>
</dbReference>
<dbReference type="EMBL" id="CM012439">
    <property type="protein sequence ID" value="RVE74723.1"/>
    <property type="molecule type" value="Genomic_DNA"/>
</dbReference>
<sequence>MIYVNSDCSSWFFGILQLLDTCHFSPATRPPSGVSSLVFEQHLCQRFPPEETVVCLCFVSGGCLSLSRAEQEDSRKEACCIAEQPQPKRRRRIDRSMIGEPTNFVHTTHVGSGDMNMGLASVDLVQAQMKSKGGYAHGGSEGSQL</sequence>
<keyword evidence="5" id="KW-0963">Cytoplasm</keyword>
<reference evidence="12 13" key="2">
    <citation type="submission" date="2019-01" db="EMBL/GenBank/DDBJ databases">
        <title>A chromosome length genome reference of the Java medaka (oryzias javanicus).</title>
        <authorList>
            <person name="Herpin A."/>
            <person name="Takehana Y."/>
            <person name="Naruse K."/>
            <person name="Ansai S."/>
            <person name="Kawaguchi M."/>
        </authorList>
    </citation>
    <scope>NUCLEOTIDE SEQUENCE [LARGE SCALE GENOMIC DNA]</scope>
    <source>
        <strain evidence="12">RS831</strain>
        <tissue evidence="12">Whole body</tissue>
    </source>
</reference>
<evidence type="ECO:0000256" key="7">
    <source>
        <dbReference type="ARBA" id="ARBA00023136"/>
    </source>
</evidence>
<evidence type="ECO:0000256" key="1">
    <source>
        <dbReference type="ARBA" id="ARBA00004193"/>
    </source>
</evidence>
<keyword evidence="6" id="KW-0133">Cell shape</keyword>
<dbReference type="PANTHER" id="PTHR13502">
    <property type="entry name" value="CDC42 SMALL EFFECTOR PROTEIN HOMOLOG"/>
    <property type="match status" value="1"/>
</dbReference>
<dbReference type="GO" id="GO:0035023">
    <property type="term" value="P:regulation of Rho protein signal transduction"/>
    <property type="evidence" value="ECO:0007669"/>
    <property type="project" value="InterPro"/>
</dbReference>
<evidence type="ECO:0000256" key="3">
    <source>
        <dbReference type="ARBA" id="ARBA00005720"/>
    </source>
</evidence>
<evidence type="ECO:0000256" key="2">
    <source>
        <dbReference type="ARBA" id="ARBA00004245"/>
    </source>
</evidence>
<evidence type="ECO:0000256" key="10">
    <source>
        <dbReference type="ARBA" id="ARBA00023288"/>
    </source>
</evidence>
<keyword evidence="10" id="KW-0449">Lipoprotein</keyword>
<reference evidence="12 13" key="1">
    <citation type="submission" date="2018-11" db="EMBL/GenBank/DDBJ databases">
        <authorList>
            <person name="Lopez-Roques C."/>
            <person name="Donnadieu C."/>
            <person name="Bouchez O."/>
            <person name="Klopp C."/>
            <person name="Cabau C."/>
            <person name="Zahm M."/>
        </authorList>
    </citation>
    <scope>NUCLEOTIDE SEQUENCE [LARGE SCALE GENOMIC DNA]</scope>
    <source>
        <strain evidence="12">RS831</strain>
        <tissue evidence="12">Whole body</tissue>
    </source>
</reference>
<evidence type="ECO:0000256" key="4">
    <source>
        <dbReference type="ARBA" id="ARBA00022475"/>
    </source>
</evidence>
<proteinExistence type="inferred from homology"/>
<organism evidence="12 13">
    <name type="scientific">Oryzias javanicus</name>
    <name type="common">Javanese ricefish</name>
    <name type="synonym">Aplocheilus javanicus</name>
    <dbReference type="NCBI Taxonomy" id="123683"/>
    <lineage>
        <taxon>Eukaryota</taxon>
        <taxon>Metazoa</taxon>
        <taxon>Chordata</taxon>
        <taxon>Craniata</taxon>
        <taxon>Vertebrata</taxon>
        <taxon>Euteleostomi</taxon>
        <taxon>Actinopterygii</taxon>
        <taxon>Neopterygii</taxon>
        <taxon>Teleostei</taxon>
        <taxon>Neoteleostei</taxon>
        <taxon>Acanthomorphata</taxon>
        <taxon>Ovalentaria</taxon>
        <taxon>Atherinomorphae</taxon>
        <taxon>Beloniformes</taxon>
        <taxon>Adrianichthyidae</taxon>
        <taxon>Oryziinae</taxon>
        <taxon>Oryzias</taxon>
    </lineage>
</organism>
<dbReference type="InterPro" id="IPR000095">
    <property type="entry name" value="CRIB_dom"/>
</dbReference>
<dbReference type="Pfam" id="PF00786">
    <property type="entry name" value="PBD"/>
    <property type="match status" value="1"/>
</dbReference>
<keyword evidence="7" id="KW-0472">Membrane</keyword>
<comment type="similarity">
    <text evidence="3">Belongs to the CDC42SE/SPEC family.</text>
</comment>
<protein>
    <recommendedName>
        <fullName evidence="11">CRIB domain-containing protein</fullName>
    </recommendedName>
</protein>
<dbReference type="OrthoDB" id="5559822at2759"/>
<dbReference type="FunFam" id="3.90.810.10:FF:000004">
    <property type="entry name" value="CDC42 small effector protein 2"/>
    <property type="match status" value="1"/>
</dbReference>
<keyword evidence="13" id="KW-1185">Reference proteome</keyword>
<name>A0A437DI68_ORYJA</name>
<dbReference type="CDD" id="cd00132">
    <property type="entry name" value="CRIB"/>
    <property type="match status" value="1"/>
</dbReference>
<dbReference type="InterPro" id="IPR036936">
    <property type="entry name" value="CRIB_dom_sf"/>
</dbReference>
<comment type="subcellular location">
    <subcellularLocation>
        <location evidence="1">Cell membrane</location>
        <topology evidence="1">Lipid-anchor</topology>
    </subcellularLocation>
    <subcellularLocation>
        <location evidence="2">Cytoplasm</location>
        <location evidence="2">Cytoskeleton</location>
    </subcellularLocation>
</comment>
<dbReference type="GO" id="GO:0005856">
    <property type="term" value="C:cytoskeleton"/>
    <property type="evidence" value="ECO:0007669"/>
    <property type="project" value="UniProtKB-SubCell"/>
</dbReference>
<evidence type="ECO:0000256" key="6">
    <source>
        <dbReference type="ARBA" id="ARBA00022960"/>
    </source>
</evidence>
<dbReference type="Gene3D" id="3.90.810.10">
    <property type="entry name" value="CRIB domain"/>
    <property type="match status" value="1"/>
</dbReference>
<evidence type="ECO:0000259" key="11">
    <source>
        <dbReference type="PROSITE" id="PS50108"/>
    </source>
</evidence>
<evidence type="ECO:0000313" key="13">
    <source>
        <dbReference type="Proteomes" id="UP000283210"/>
    </source>
</evidence>
<evidence type="ECO:0000256" key="5">
    <source>
        <dbReference type="ARBA" id="ARBA00022490"/>
    </source>
</evidence>
<accession>A0A437DI68</accession>
<dbReference type="PANTHER" id="PTHR13502:SF7">
    <property type="entry name" value="CRIB DOMAIN-CONTAINING PROTEIN"/>
    <property type="match status" value="1"/>
</dbReference>